<feature type="transmembrane region" description="Helical" evidence="6">
    <location>
        <begin position="412"/>
        <end position="434"/>
    </location>
</feature>
<feature type="transmembrane region" description="Helical" evidence="6">
    <location>
        <begin position="150"/>
        <end position="172"/>
    </location>
</feature>
<keyword evidence="2 6" id="KW-0812">Transmembrane</keyword>
<name>A0ABY0V7W5_9ACTO</name>
<comment type="subcellular location">
    <subcellularLocation>
        <location evidence="1">Membrane</location>
        <topology evidence="1">Multi-pass membrane protein</topology>
    </subcellularLocation>
</comment>
<reference evidence="8 9" key="1">
    <citation type="submission" date="2016-10" db="EMBL/GenBank/DDBJ databases">
        <authorList>
            <person name="Varghese N."/>
            <person name="Submissions S."/>
        </authorList>
    </citation>
    <scope>NUCLEOTIDE SEQUENCE [LARGE SCALE GENOMIC DNA]</scope>
    <source>
        <strain evidence="8 9">DSM 9169</strain>
    </source>
</reference>
<gene>
    <name evidence="8" type="ORF">SAMN04489714_1264</name>
</gene>
<feature type="transmembrane region" description="Helical" evidence="6">
    <location>
        <begin position="97"/>
        <end position="118"/>
    </location>
</feature>
<feature type="transmembrane region" description="Helical" evidence="6">
    <location>
        <begin position="318"/>
        <end position="339"/>
    </location>
</feature>
<evidence type="ECO:0000256" key="4">
    <source>
        <dbReference type="ARBA" id="ARBA00023136"/>
    </source>
</evidence>
<accession>A0ABY0V7W5</accession>
<evidence type="ECO:0000259" key="7">
    <source>
        <dbReference type="Pfam" id="PF04932"/>
    </source>
</evidence>
<dbReference type="RefSeq" id="WP_058236923.1">
    <property type="nucleotide sequence ID" value="NZ_LT629792.1"/>
</dbReference>
<evidence type="ECO:0000313" key="8">
    <source>
        <dbReference type="EMBL" id="SDT96295.1"/>
    </source>
</evidence>
<feature type="domain" description="O-antigen ligase-related" evidence="7">
    <location>
        <begin position="274"/>
        <end position="419"/>
    </location>
</feature>
<dbReference type="InterPro" id="IPR007016">
    <property type="entry name" value="O-antigen_ligase-rel_domated"/>
</dbReference>
<feature type="transmembrane region" description="Helical" evidence="6">
    <location>
        <begin position="244"/>
        <end position="260"/>
    </location>
</feature>
<keyword evidence="9" id="KW-1185">Reference proteome</keyword>
<dbReference type="GO" id="GO:0016874">
    <property type="term" value="F:ligase activity"/>
    <property type="evidence" value="ECO:0007669"/>
    <property type="project" value="UniProtKB-KW"/>
</dbReference>
<dbReference type="Proteomes" id="UP000198976">
    <property type="component" value="Chromosome I"/>
</dbReference>
<feature type="transmembrane region" description="Helical" evidence="6">
    <location>
        <begin position="184"/>
        <end position="208"/>
    </location>
</feature>
<evidence type="ECO:0000256" key="6">
    <source>
        <dbReference type="SAM" id="Phobius"/>
    </source>
</evidence>
<keyword evidence="8" id="KW-0436">Ligase</keyword>
<dbReference type="Pfam" id="PF04932">
    <property type="entry name" value="Wzy_C"/>
    <property type="match status" value="1"/>
</dbReference>
<feature type="region of interest" description="Disordered" evidence="5">
    <location>
        <begin position="494"/>
        <end position="531"/>
    </location>
</feature>
<evidence type="ECO:0000313" key="9">
    <source>
        <dbReference type="Proteomes" id="UP000198976"/>
    </source>
</evidence>
<evidence type="ECO:0000256" key="3">
    <source>
        <dbReference type="ARBA" id="ARBA00022989"/>
    </source>
</evidence>
<keyword evidence="3 6" id="KW-1133">Transmembrane helix</keyword>
<evidence type="ECO:0000256" key="1">
    <source>
        <dbReference type="ARBA" id="ARBA00004141"/>
    </source>
</evidence>
<feature type="transmembrane region" description="Helical" evidence="6">
    <location>
        <begin position="289"/>
        <end position="306"/>
    </location>
</feature>
<evidence type="ECO:0000256" key="2">
    <source>
        <dbReference type="ARBA" id="ARBA00022692"/>
    </source>
</evidence>
<organism evidence="8 9">
    <name type="scientific">Schaalia radingae</name>
    <dbReference type="NCBI Taxonomy" id="131110"/>
    <lineage>
        <taxon>Bacteria</taxon>
        <taxon>Bacillati</taxon>
        <taxon>Actinomycetota</taxon>
        <taxon>Actinomycetes</taxon>
        <taxon>Actinomycetales</taxon>
        <taxon>Actinomycetaceae</taxon>
        <taxon>Schaalia</taxon>
    </lineage>
</organism>
<protein>
    <submittedName>
        <fullName evidence="8">O-antigen ligase</fullName>
    </submittedName>
</protein>
<dbReference type="EMBL" id="LT629792">
    <property type="protein sequence ID" value="SDT96295.1"/>
    <property type="molecule type" value="Genomic_DNA"/>
</dbReference>
<evidence type="ECO:0000256" key="5">
    <source>
        <dbReference type="SAM" id="MobiDB-lite"/>
    </source>
</evidence>
<keyword evidence="4 6" id="KW-0472">Membrane</keyword>
<sequence length="531" mass="58442">MAHHLAIASSSSRRLLDRTVTREASSDVRPRELRVTMSSPLRNAGWALSTLTWAIRRARLNATLRWGAHANEYLEPMIAWVFFLTFSGTGFRALIGWVGYGIIVVLSAAVFIAMFVIAGRRVTIRRVPWTIAAFLLVCWMSALWAEYPGISALASLGSTLSALIGIMIAIAVPLERLIDAFAAAMRWSVGISLVMELWCAIFVGHPIVPVWLRGQGNVGATQLWTESALFRGGPIQGFVGNRNPLAAIALFGIICTVIQLRARRMSSRRALTWFALYAATLALTRSATVFVALLACAGVFLVGTVLRRVRAHRRQRVLRISAMALLIVSVVGALLYAPIAEFIGRDADLTGRSDIWRAVFELWKQRPIGGWGWVMLWPPWIPMYRDLVIRQDGAPTPHAHNAFVDVSFQTGLIGLAVFVIAICVIGIRVLHVAIRRIDGDVYSLAPALMMTAILVQSLTESRLLFEGTWILFVALATWLVVRVEQEDSEVGVGVLSLPVPPSPGQRGRAPQDTTYSADRRGRVPAQPPESR</sequence>
<feature type="transmembrane region" description="Helical" evidence="6">
    <location>
        <begin position="267"/>
        <end position="283"/>
    </location>
</feature>
<dbReference type="InterPro" id="IPR051533">
    <property type="entry name" value="WaaL-like"/>
</dbReference>
<dbReference type="PANTHER" id="PTHR37422:SF13">
    <property type="entry name" value="LIPOPOLYSACCHARIDE BIOSYNTHESIS PROTEIN PA4999-RELATED"/>
    <property type="match status" value="1"/>
</dbReference>
<proteinExistence type="predicted"/>
<dbReference type="PANTHER" id="PTHR37422">
    <property type="entry name" value="TEICHURONIC ACID BIOSYNTHESIS PROTEIN TUAE"/>
    <property type="match status" value="1"/>
</dbReference>
<feature type="transmembrane region" description="Helical" evidence="6">
    <location>
        <begin position="127"/>
        <end position="144"/>
    </location>
</feature>